<dbReference type="HOGENOM" id="CLU_039538_0_0_1"/>
<keyword evidence="2" id="KW-1185">Reference proteome</keyword>
<dbReference type="Proteomes" id="UP000053424">
    <property type="component" value="Unassembled WGS sequence"/>
</dbReference>
<protein>
    <recommendedName>
        <fullName evidence="3">F-box domain-containing protein</fullName>
    </recommendedName>
</protein>
<dbReference type="EMBL" id="KN831810">
    <property type="protein sequence ID" value="KIM36016.1"/>
    <property type="molecule type" value="Genomic_DNA"/>
</dbReference>
<accession>A0A0C3BX28</accession>
<evidence type="ECO:0000313" key="2">
    <source>
        <dbReference type="Proteomes" id="UP000053424"/>
    </source>
</evidence>
<evidence type="ECO:0000313" key="1">
    <source>
        <dbReference type="EMBL" id="KIM36016.1"/>
    </source>
</evidence>
<dbReference type="STRING" id="686832.A0A0C3BX28"/>
<reference evidence="1 2" key="1">
    <citation type="submission" date="2014-04" db="EMBL/GenBank/DDBJ databases">
        <authorList>
            <consortium name="DOE Joint Genome Institute"/>
            <person name="Kuo A."/>
            <person name="Gay G."/>
            <person name="Dore J."/>
            <person name="Kohler A."/>
            <person name="Nagy L.G."/>
            <person name="Floudas D."/>
            <person name="Copeland A."/>
            <person name="Barry K.W."/>
            <person name="Cichocki N."/>
            <person name="Veneault-Fourrey C."/>
            <person name="LaButti K."/>
            <person name="Lindquist E.A."/>
            <person name="Lipzen A."/>
            <person name="Lundell T."/>
            <person name="Morin E."/>
            <person name="Murat C."/>
            <person name="Sun H."/>
            <person name="Tunlid A."/>
            <person name="Henrissat B."/>
            <person name="Grigoriev I.V."/>
            <person name="Hibbett D.S."/>
            <person name="Martin F."/>
            <person name="Nordberg H.P."/>
            <person name="Cantor M.N."/>
            <person name="Hua S.X."/>
        </authorList>
    </citation>
    <scope>NUCLEOTIDE SEQUENCE [LARGE SCALE GENOMIC DNA]</scope>
    <source>
        <strain evidence="2">h7</strain>
    </source>
</reference>
<organism evidence="1 2">
    <name type="scientific">Hebeloma cylindrosporum</name>
    <dbReference type="NCBI Taxonomy" id="76867"/>
    <lineage>
        <taxon>Eukaryota</taxon>
        <taxon>Fungi</taxon>
        <taxon>Dikarya</taxon>
        <taxon>Basidiomycota</taxon>
        <taxon>Agaricomycotina</taxon>
        <taxon>Agaricomycetes</taxon>
        <taxon>Agaricomycetidae</taxon>
        <taxon>Agaricales</taxon>
        <taxon>Agaricineae</taxon>
        <taxon>Hymenogastraceae</taxon>
        <taxon>Hebeloma</taxon>
    </lineage>
</organism>
<gene>
    <name evidence="1" type="ORF">M413DRAFT_32053</name>
</gene>
<evidence type="ECO:0008006" key="3">
    <source>
        <dbReference type="Google" id="ProtNLM"/>
    </source>
</evidence>
<sequence length="447" mass="51384">MHICTYWRDVVLSTLSLWNYIHFTAERRDTSHGWLYYPPPSLLQYSRLTPLHVTVKLHDYEHRNQLKEPTKFYRSLRTVTDRAETLQIFFSGGAKTRMLDVLRSPLPHLTSLTLRLNVNAYNGLMEDPEMIFEGDLTQLRQLSLWFYTPRSRHGFANLTHIALHDQRVRPSINDFLNLLESTPFLEILFLFRAGPVITEGDLLPHRTISLPFLRSVHFESKSATEAYNIRILECLSIQPLTHCSVVSQAPAPVNQPPIPPAVVQKIVCHINLEEVTKLRTYHFKRDIYGLSVDGTTISIQSTIHTLVSVPSTRYRDHNIKSLHLFSTTRIPIVNWACFPNLFSITCYGTVKGIDELIMSLSRPCKNGCPCPLLDIIYLRVGERLPDPMHVNKPVDRERVQGMLNGFPENTVIHRSNYPTHDFQIAFELLSPFSDELQTGAPVKFPLH</sequence>
<dbReference type="AlphaFoldDB" id="A0A0C3BX28"/>
<reference evidence="2" key="2">
    <citation type="submission" date="2015-01" db="EMBL/GenBank/DDBJ databases">
        <title>Evolutionary Origins and Diversification of the Mycorrhizal Mutualists.</title>
        <authorList>
            <consortium name="DOE Joint Genome Institute"/>
            <consortium name="Mycorrhizal Genomics Consortium"/>
            <person name="Kohler A."/>
            <person name="Kuo A."/>
            <person name="Nagy L.G."/>
            <person name="Floudas D."/>
            <person name="Copeland A."/>
            <person name="Barry K.W."/>
            <person name="Cichocki N."/>
            <person name="Veneault-Fourrey C."/>
            <person name="LaButti K."/>
            <person name="Lindquist E.A."/>
            <person name="Lipzen A."/>
            <person name="Lundell T."/>
            <person name="Morin E."/>
            <person name="Murat C."/>
            <person name="Riley R."/>
            <person name="Ohm R."/>
            <person name="Sun H."/>
            <person name="Tunlid A."/>
            <person name="Henrissat B."/>
            <person name="Grigoriev I.V."/>
            <person name="Hibbett D.S."/>
            <person name="Martin F."/>
        </authorList>
    </citation>
    <scope>NUCLEOTIDE SEQUENCE [LARGE SCALE GENOMIC DNA]</scope>
    <source>
        <strain evidence="2">h7</strain>
    </source>
</reference>
<name>A0A0C3BX28_HEBCY</name>
<dbReference type="OrthoDB" id="3053652at2759"/>
<proteinExistence type="predicted"/>